<evidence type="ECO:0000313" key="2">
    <source>
        <dbReference type="EMBL" id="KAG0276959.1"/>
    </source>
</evidence>
<evidence type="ECO:0000256" key="1">
    <source>
        <dbReference type="SAM" id="MobiDB-lite"/>
    </source>
</evidence>
<organism evidence="2 3">
    <name type="scientific">Linnemannia exigua</name>
    <dbReference type="NCBI Taxonomy" id="604196"/>
    <lineage>
        <taxon>Eukaryota</taxon>
        <taxon>Fungi</taxon>
        <taxon>Fungi incertae sedis</taxon>
        <taxon>Mucoromycota</taxon>
        <taxon>Mortierellomycotina</taxon>
        <taxon>Mortierellomycetes</taxon>
        <taxon>Mortierellales</taxon>
        <taxon>Mortierellaceae</taxon>
        <taxon>Linnemannia</taxon>
    </lineage>
</organism>
<feature type="compositionally biased region" description="Basic and acidic residues" evidence="1">
    <location>
        <begin position="65"/>
        <end position="76"/>
    </location>
</feature>
<feature type="region of interest" description="Disordered" evidence="1">
    <location>
        <begin position="1"/>
        <end position="112"/>
    </location>
</feature>
<evidence type="ECO:0000313" key="3">
    <source>
        <dbReference type="Proteomes" id="UP001194580"/>
    </source>
</evidence>
<feature type="non-terminal residue" evidence="2">
    <location>
        <position position="112"/>
    </location>
</feature>
<proteinExistence type="predicted"/>
<protein>
    <submittedName>
        <fullName evidence="2">Uncharacterized protein</fullName>
    </submittedName>
</protein>
<feature type="compositionally biased region" description="Low complexity" evidence="1">
    <location>
        <begin position="35"/>
        <end position="52"/>
    </location>
</feature>
<sequence length="112" mass="12535">MAIHEVLETHQQQQQHPHPYGEEDSPPYRRRGSPDDYPYSDPPASSNNSAVGAGSGFHPSSRSIGRGDMRSSDLYHRGASPRYRQESPMPGSNSEDEDDDIRNSKKRRMVPG</sequence>
<reference evidence="2" key="1">
    <citation type="journal article" date="2020" name="Fungal Divers.">
        <title>Resolving the Mortierellaceae phylogeny through synthesis of multi-gene phylogenetics and phylogenomics.</title>
        <authorList>
            <person name="Vandepol N."/>
            <person name="Liber J."/>
            <person name="Desiro A."/>
            <person name="Na H."/>
            <person name="Kennedy M."/>
            <person name="Barry K."/>
            <person name="Grigoriev I.V."/>
            <person name="Miller A.N."/>
            <person name="O'Donnell K."/>
            <person name="Stajich J.E."/>
            <person name="Bonito G."/>
        </authorList>
    </citation>
    <scope>NUCLEOTIDE SEQUENCE</scope>
    <source>
        <strain evidence="2">NRRL 28262</strain>
    </source>
</reference>
<gene>
    <name evidence="2" type="ORF">BGZ95_006766</name>
</gene>
<comment type="caution">
    <text evidence="2">The sequence shown here is derived from an EMBL/GenBank/DDBJ whole genome shotgun (WGS) entry which is preliminary data.</text>
</comment>
<dbReference type="EMBL" id="JAAAIL010000319">
    <property type="protein sequence ID" value="KAG0276959.1"/>
    <property type="molecule type" value="Genomic_DNA"/>
</dbReference>
<dbReference type="AlphaFoldDB" id="A0AAD4DHW7"/>
<accession>A0AAD4DHW7</accession>
<dbReference type="Proteomes" id="UP001194580">
    <property type="component" value="Unassembled WGS sequence"/>
</dbReference>
<keyword evidence="3" id="KW-1185">Reference proteome</keyword>
<name>A0AAD4DHW7_9FUNG</name>